<evidence type="ECO:0000256" key="1">
    <source>
        <dbReference type="SAM" id="Phobius"/>
    </source>
</evidence>
<gene>
    <name evidence="2" type="ordered locus">Acry_2004</name>
</gene>
<keyword evidence="1" id="KW-0812">Transmembrane</keyword>
<name>A5G022_ACICJ</name>
<keyword evidence="1" id="KW-1133">Transmembrane helix</keyword>
<dbReference type="PANTHER" id="PTHR37947">
    <property type="entry name" value="BLL2462 PROTEIN"/>
    <property type="match status" value="1"/>
</dbReference>
<dbReference type="eggNOG" id="COG5426">
    <property type="taxonomic scope" value="Bacteria"/>
</dbReference>
<dbReference type="RefSeq" id="WP_012039747.1">
    <property type="nucleotide sequence ID" value="NC_009484.1"/>
</dbReference>
<keyword evidence="3" id="KW-1185">Reference proteome</keyword>
<feature type="transmembrane region" description="Helical" evidence="1">
    <location>
        <begin position="12"/>
        <end position="32"/>
    </location>
</feature>
<dbReference type="InterPro" id="IPR029062">
    <property type="entry name" value="Class_I_gatase-like"/>
</dbReference>
<proteinExistence type="predicted"/>
<feature type="transmembrane region" description="Helical" evidence="1">
    <location>
        <begin position="39"/>
        <end position="57"/>
    </location>
</feature>
<organism evidence="2 3">
    <name type="scientific">Acidiphilium cryptum (strain JF-5)</name>
    <dbReference type="NCBI Taxonomy" id="349163"/>
    <lineage>
        <taxon>Bacteria</taxon>
        <taxon>Pseudomonadati</taxon>
        <taxon>Pseudomonadota</taxon>
        <taxon>Alphaproteobacteria</taxon>
        <taxon>Acetobacterales</taxon>
        <taxon>Acidocellaceae</taxon>
        <taxon>Acidiphilium</taxon>
    </lineage>
</organism>
<accession>A5G022</accession>
<dbReference type="AlphaFoldDB" id="A5G022"/>
<dbReference type="Gene3D" id="3.40.50.880">
    <property type="match status" value="1"/>
</dbReference>
<dbReference type="Proteomes" id="UP000000245">
    <property type="component" value="Chromosome"/>
</dbReference>
<evidence type="ECO:0000313" key="3">
    <source>
        <dbReference type="Proteomes" id="UP000000245"/>
    </source>
</evidence>
<dbReference type="EMBL" id="CP000697">
    <property type="protein sequence ID" value="ABQ31204.1"/>
    <property type="molecule type" value="Genomic_DNA"/>
</dbReference>
<dbReference type="KEGG" id="acr:Acry_2004"/>
<dbReference type="SUPFAM" id="SSF52317">
    <property type="entry name" value="Class I glutamine amidotransferase-like"/>
    <property type="match status" value="1"/>
</dbReference>
<sequence>MTIPVVFAPLVPWPLIAGLAAIALAFGGIGLLRRARGAWLRLAGLLFLLAVLAGPRWQVRTTAPLPDTIVVIRDRSPSMAIGRRAALAAAAYRHLAATVPKGVTLRTVAVAGDGHDGTPLFSALKAALSGIPPGELAGIVAITDGEATDAPPSRLPDGVPVSALIPAAPGQTDRALSLISAPRYGLVGHKVTLRFVVRDHGVEDRGTAVPVGISVDGHTVHVVSARVGQTETVPLDVSHAGRAVVAVSAAPLAGEVSRTNDQAVFHLDGVRRRLTVLLIAGRPNPGLRAWRLLLKSDPAVRLVNFTILRLPDEPMPAPLRDMALIPFPVDQLFDRDIGKFDLIILDQFANDDLLLPPYLANIARHVRAGGALLVEAGPEFEGNRSIADSPLGPILPVRPYGAGTVTGAFTPQLTREGLRDPVTARFARDSLGPWYRYETVQRRRGVTLLRVPGVAAPLLVLAHEGKGRVAMLLSDQFWLWARGALAGDAAMRGPAAALLGRTVHWLLGDPSLAARQLHASIAAGRLSIRRIGPDGPPGSVTVTAPDGQTMTIALHRTAPGRFAASLSAGGPGVWRVAGGGRTAYAAAADEDPAEQRDLAASSRIFAPFARRSGGRIVWLAHDPAPGWQGLYRRRHASIVTGERDVKLPPAIPGVLLGLLLIVAGWWRERA</sequence>
<dbReference type="PANTHER" id="PTHR37947:SF1">
    <property type="entry name" value="BLL2462 PROTEIN"/>
    <property type="match status" value="1"/>
</dbReference>
<dbReference type="HOGENOM" id="CLU_400015_0_0_5"/>
<evidence type="ECO:0008006" key="4">
    <source>
        <dbReference type="Google" id="ProtNLM"/>
    </source>
</evidence>
<protein>
    <recommendedName>
        <fullName evidence="4">Glutamine amidotransferase domain-containing protein</fullName>
    </recommendedName>
</protein>
<evidence type="ECO:0000313" key="2">
    <source>
        <dbReference type="EMBL" id="ABQ31204.1"/>
    </source>
</evidence>
<dbReference type="STRING" id="349163.Acry_2004"/>
<reference evidence="2 3" key="1">
    <citation type="submission" date="2007-05" db="EMBL/GenBank/DDBJ databases">
        <title>Complete sequence of chromosome of Acidiphilium cryptum JF-5.</title>
        <authorList>
            <consortium name="US DOE Joint Genome Institute"/>
            <person name="Copeland A."/>
            <person name="Lucas S."/>
            <person name="Lapidus A."/>
            <person name="Barry K."/>
            <person name="Detter J.C."/>
            <person name="Glavina del Rio T."/>
            <person name="Hammon N."/>
            <person name="Israni S."/>
            <person name="Dalin E."/>
            <person name="Tice H."/>
            <person name="Pitluck S."/>
            <person name="Sims D."/>
            <person name="Brettin T."/>
            <person name="Bruce D."/>
            <person name="Han C."/>
            <person name="Schmutz J."/>
            <person name="Larimer F."/>
            <person name="Land M."/>
            <person name="Hauser L."/>
            <person name="Kyrpides N."/>
            <person name="Kim E."/>
            <person name="Magnuson T."/>
            <person name="Richardson P."/>
        </authorList>
    </citation>
    <scope>NUCLEOTIDE SEQUENCE [LARGE SCALE GENOMIC DNA]</scope>
    <source>
        <strain evidence="2 3">JF-5</strain>
    </source>
</reference>
<keyword evidence="1" id="KW-0472">Membrane</keyword>